<reference evidence="2 3" key="1">
    <citation type="submission" date="2015-09" db="EMBL/GenBank/DDBJ databases">
        <title>Genome sequencing project for genomic taxonomy and phylogenomics of Bacillus-like bacteria.</title>
        <authorList>
            <person name="Liu B."/>
            <person name="Wang J."/>
            <person name="Zhu Y."/>
            <person name="Liu G."/>
            <person name="Chen Q."/>
            <person name="Chen Z."/>
            <person name="Lan J."/>
            <person name="Che J."/>
            <person name="Ge C."/>
            <person name="Shi H."/>
            <person name="Pan Z."/>
            <person name="Liu X."/>
        </authorList>
    </citation>
    <scope>NUCLEOTIDE SEQUENCE [LARGE SCALE GENOMIC DNA]</scope>
    <source>
        <strain evidence="2 3">DSM 8552</strain>
    </source>
</reference>
<feature type="signal peptide" evidence="1">
    <location>
        <begin position="1"/>
        <end position="21"/>
    </location>
</feature>
<protein>
    <recommendedName>
        <fullName evidence="4">DUF3888 domain-containing protein</fullName>
    </recommendedName>
</protein>
<dbReference type="Proteomes" id="UP000051063">
    <property type="component" value="Unassembled WGS sequence"/>
</dbReference>
<dbReference type="EMBL" id="LJJB01000013">
    <property type="protein sequence ID" value="KQL45085.1"/>
    <property type="molecule type" value="Genomic_DNA"/>
</dbReference>
<sequence>MFKAILTLGMVLSLMTGSSFTQSGKVDTEQSPTIPPVKSEIRKVMLDDAYNYYSALVNMDRRNEKITYEFQESFLDFTIRNKAKNGSERYFMILVSSLYFSKFDLDFPSVVDDPEISREEFDQAAAKLKKIFEHGQQQ</sequence>
<keyword evidence="1" id="KW-0732">Signal</keyword>
<gene>
    <name evidence="2" type="ORF">AN963_27660</name>
</gene>
<comment type="caution">
    <text evidence="2">The sequence shown here is derived from an EMBL/GenBank/DDBJ whole genome shotgun (WGS) entry which is preliminary data.</text>
</comment>
<evidence type="ECO:0000313" key="3">
    <source>
        <dbReference type="Proteomes" id="UP000051063"/>
    </source>
</evidence>
<dbReference type="RefSeq" id="WP_055747684.1">
    <property type="nucleotide sequence ID" value="NZ_LJJB01000013.1"/>
</dbReference>
<accession>A0ABR5N3L8</accession>
<organism evidence="2 3">
    <name type="scientific">Brevibacillus choshinensis</name>
    <dbReference type="NCBI Taxonomy" id="54911"/>
    <lineage>
        <taxon>Bacteria</taxon>
        <taxon>Bacillati</taxon>
        <taxon>Bacillota</taxon>
        <taxon>Bacilli</taxon>
        <taxon>Bacillales</taxon>
        <taxon>Paenibacillaceae</taxon>
        <taxon>Brevibacillus</taxon>
    </lineage>
</organism>
<evidence type="ECO:0008006" key="4">
    <source>
        <dbReference type="Google" id="ProtNLM"/>
    </source>
</evidence>
<evidence type="ECO:0000313" key="2">
    <source>
        <dbReference type="EMBL" id="KQL45085.1"/>
    </source>
</evidence>
<evidence type="ECO:0000256" key="1">
    <source>
        <dbReference type="SAM" id="SignalP"/>
    </source>
</evidence>
<name>A0ABR5N3L8_BRECH</name>
<proteinExistence type="predicted"/>
<feature type="chain" id="PRO_5045910566" description="DUF3888 domain-containing protein" evidence="1">
    <location>
        <begin position="22"/>
        <end position="138"/>
    </location>
</feature>
<keyword evidence="3" id="KW-1185">Reference proteome</keyword>